<dbReference type="InterPro" id="IPR032823">
    <property type="entry name" value="BCA_ABC_TP_C"/>
</dbReference>
<dbReference type="STRING" id="926569.ANT_12870"/>
<dbReference type="PROSITE" id="PS50893">
    <property type="entry name" value="ABC_TRANSPORTER_2"/>
    <property type="match status" value="1"/>
</dbReference>
<accession>E8N4F7</accession>
<dbReference type="GO" id="GO:0015192">
    <property type="term" value="F:L-phenylalanine transmembrane transporter activity"/>
    <property type="evidence" value="ECO:0007669"/>
    <property type="project" value="TreeGrafter"/>
</dbReference>
<dbReference type="InParanoid" id="E8N4F7"/>
<dbReference type="FunFam" id="3.40.50.300:FF:000421">
    <property type="entry name" value="Branched-chain amino acid ABC transporter ATP-binding protein"/>
    <property type="match status" value="1"/>
</dbReference>
<dbReference type="SMART" id="SM00382">
    <property type="entry name" value="AAA"/>
    <property type="match status" value="1"/>
</dbReference>
<evidence type="ECO:0000259" key="4">
    <source>
        <dbReference type="PROSITE" id="PS50893"/>
    </source>
</evidence>
<proteinExistence type="predicted"/>
<dbReference type="GO" id="GO:0015188">
    <property type="term" value="F:L-isoleucine transmembrane transporter activity"/>
    <property type="evidence" value="ECO:0007669"/>
    <property type="project" value="TreeGrafter"/>
</dbReference>
<keyword evidence="1" id="KW-0813">Transport</keyword>
<keyword evidence="3 5" id="KW-0067">ATP-binding</keyword>
<dbReference type="CDD" id="cd03219">
    <property type="entry name" value="ABC_Mj1267_LivG_branched"/>
    <property type="match status" value="1"/>
</dbReference>
<dbReference type="InterPro" id="IPR003439">
    <property type="entry name" value="ABC_transporter-like_ATP-bd"/>
</dbReference>
<dbReference type="EMBL" id="AP012029">
    <property type="protein sequence ID" value="BAJ63321.1"/>
    <property type="molecule type" value="Genomic_DNA"/>
</dbReference>
<evidence type="ECO:0000256" key="2">
    <source>
        <dbReference type="ARBA" id="ARBA00022741"/>
    </source>
</evidence>
<dbReference type="GO" id="GO:0005886">
    <property type="term" value="C:plasma membrane"/>
    <property type="evidence" value="ECO:0007669"/>
    <property type="project" value="TreeGrafter"/>
</dbReference>
<dbReference type="Gene3D" id="3.40.50.300">
    <property type="entry name" value="P-loop containing nucleotide triphosphate hydrolases"/>
    <property type="match status" value="1"/>
</dbReference>
<evidence type="ECO:0000313" key="5">
    <source>
        <dbReference type="EMBL" id="BAJ63321.1"/>
    </source>
</evidence>
<dbReference type="GO" id="GO:1903806">
    <property type="term" value="P:L-isoleucine import across plasma membrane"/>
    <property type="evidence" value="ECO:0007669"/>
    <property type="project" value="TreeGrafter"/>
</dbReference>
<dbReference type="SUPFAM" id="SSF52540">
    <property type="entry name" value="P-loop containing nucleoside triphosphate hydrolases"/>
    <property type="match status" value="1"/>
</dbReference>
<dbReference type="GO" id="GO:1903805">
    <property type="term" value="P:L-valine import across plasma membrane"/>
    <property type="evidence" value="ECO:0007669"/>
    <property type="project" value="TreeGrafter"/>
</dbReference>
<evidence type="ECO:0000256" key="1">
    <source>
        <dbReference type="ARBA" id="ARBA00022448"/>
    </source>
</evidence>
<dbReference type="GO" id="GO:0015808">
    <property type="term" value="P:L-alanine transport"/>
    <property type="evidence" value="ECO:0007669"/>
    <property type="project" value="TreeGrafter"/>
</dbReference>
<dbReference type="eggNOG" id="COG0411">
    <property type="taxonomic scope" value="Bacteria"/>
</dbReference>
<feature type="domain" description="ABC transporter" evidence="4">
    <location>
        <begin position="20"/>
        <end position="268"/>
    </location>
</feature>
<dbReference type="KEGG" id="atm:ANT_12870"/>
<dbReference type="Proteomes" id="UP000008922">
    <property type="component" value="Chromosome"/>
</dbReference>
<evidence type="ECO:0000256" key="3">
    <source>
        <dbReference type="ARBA" id="ARBA00022840"/>
    </source>
</evidence>
<dbReference type="InterPro" id="IPR027417">
    <property type="entry name" value="P-loop_NTPase"/>
</dbReference>
<organism evidence="5 6">
    <name type="scientific">Anaerolinea thermophila (strain DSM 14523 / JCM 11388 / NBRC 100420 / UNI-1)</name>
    <dbReference type="NCBI Taxonomy" id="926569"/>
    <lineage>
        <taxon>Bacteria</taxon>
        <taxon>Bacillati</taxon>
        <taxon>Chloroflexota</taxon>
        <taxon>Anaerolineae</taxon>
        <taxon>Anaerolineales</taxon>
        <taxon>Anaerolineaceae</taxon>
        <taxon>Anaerolinea</taxon>
    </lineage>
</organism>
<dbReference type="Pfam" id="PF12399">
    <property type="entry name" value="BCA_ABC_TP_C"/>
    <property type="match status" value="1"/>
</dbReference>
<dbReference type="RefSeq" id="WP_013559709.1">
    <property type="nucleotide sequence ID" value="NC_014960.1"/>
</dbReference>
<dbReference type="GO" id="GO:0016887">
    <property type="term" value="F:ATP hydrolysis activity"/>
    <property type="evidence" value="ECO:0007669"/>
    <property type="project" value="InterPro"/>
</dbReference>
<dbReference type="GO" id="GO:0005524">
    <property type="term" value="F:ATP binding"/>
    <property type="evidence" value="ECO:0007669"/>
    <property type="project" value="UniProtKB-KW"/>
</dbReference>
<keyword evidence="6" id="KW-1185">Reference proteome</keyword>
<dbReference type="PANTHER" id="PTHR45772:SF7">
    <property type="entry name" value="AMINO ACID ABC TRANSPORTER ATP-BINDING PROTEIN"/>
    <property type="match status" value="1"/>
</dbReference>
<protein>
    <submittedName>
        <fullName evidence="5">Branched-chain amino acid ABC transporter ATP-binding protein</fullName>
    </submittedName>
</protein>
<dbReference type="AlphaFoldDB" id="E8N4F7"/>
<dbReference type="InterPro" id="IPR003593">
    <property type="entry name" value="AAA+_ATPase"/>
</dbReference>
<dbReference type="OrthoDB" id="9805514at2"/>
<name>E8N4F7_ANATU</name>
<reference evidence="5 6" key="1">
    <citation type="submission" date="2010-12" db="EMBL/GenBank/DDBJ databases">
        <title>Whole genome sequence of Anaerolinea thermophila UNI-1.</title>
        <authorList>
            <person name="Narita-Yamada S."/>
            <person name="Kishi E."/>
            <person name="Watanabe Y."/>
            <person name="Takasaki K."/>
            <person name="Ankai A."/>
            <person name="Oguchi A."/>
            <person name="Fukui S."/>
            <person name="Takahashi M."/>
            <person name="Yashiro I."/>
            <person name="Hosoyama A."/>
            <person name="Sekiguchi Y."/>
            <person name="Hanada S."/>
            <person name="Fujita N."/>
        </authorList>
    </citation>
    <scope>NUCLEOTIDE SEQUENCE [LARGE SCALE GENOMIC DNA]</scope>
    <source>
        <strain evidence="6">DSM 14523 / JCM 11388 / NBRC 100420 / UNI-1</strain>
    </source>
</reference>
<dbReference type="HOGENOM" id="CLU_000604_1_2_0"/>
<dbReference type="Pfam" id="PF00005">
    <property type="entry name" value="ABC_tran"/>
    <property type="match status" value="1"/>
</dbReference>
<sequence length="283" mass="31508">MSEQTSLQTPSTKTNGQEILRIEGLTKLFGGLKAVNNFSLSLNKGDLNGLIGPNGAGKTTVFNMITGVYVPTAGSIRFNGQEIAGLEPHKINQMGIARTFQNIRLFSNLTVLDNVRIAYHPHAGYSLTDAIFHNARYKENERILTERAQEFLAVFNLQDRQDEIAKNLPYGEQRRLEIARALAAEPKLLLLDEPAAGMNPAETVALMDLIHFIRERFDLTILLIEHQMRVVMGICEYITVMDFGEVIARGTPAEIQANPRVVEAYLGPGSAALSEKFRRKRTL</sequence>
<dbReference type="PANTHER" id="PTHR45772">
    <property type="entry name" value="CONSERVED COMPONENT OF ABC TRANSPORTER FOR NATURAL AMINO ACIDS-RELATED"/>
    <property type="match status" value="1"/>
</dbReference>
<dbReference type="GO" id="GO:0042941">
    <property type="term" value="P:D-alanine transmembrane transport"/>
    <property type="evidence" value="ECO:0007669"/>
    <property type="project" value="TreeGrafter"/>
</dbReference>
<dbReference type="InterPro" id="IPR051120">
    <property type="entry name" value="ABC_AA/LPS_Transport"/>
</dbReference>
<evidence type="ECO:0000313" key="6">
    <source>
        <dbReference type="Proteomes" id="UP000008922"/>
    </source>
</evidence>
<keyword evidence="2" id="KW-0547">Nucleotide-binding</keyword>
<gene>
    <name evidence="5" type="ordered locus">ANT_12870</name>
</gene>
<dbReference type="GO" id="GO:0005304">
    <property type="term" value="F:L-valine transmembrane transporter activity"/>
    <property type="evidence" value="ECO:0007669"/>
    <property type="project" value="TreeGrafter"/>
</dbReference>